<dbReference type="InterPro" id="IPR010794">
    <property type="entry name" value="MalM"/>
</dbReference>
<gene>
    <name evidence="2" type="ORF">D3880_09985</name>
</gene>
<protein>
    <submittedName>
        <fullName evidence="2">Transcriptional regulator</fullName>
    </submittedName>
</protein>
<accession>A0A385Z3G0</accession>
<keyword evidence="3" id="KW-1185">Reference proteome</keyword>
<dbReference type="AlphaFoldDB" id="A0A385Z3G0"/>
<evidence type="ECO:0000313" key="3">
    <source>
        <dbReference type="Proteomes" id="UP000265560"/>
    </source>
</evidence>
<organism evidence="2 3">
    <name type="scientific">Pseudomonas cavernae</name>
    <dbReference type="NCBI Taxonomy" id="2320867"/>
    <lineage>
        <taxon>Bacteria</taxon>
        <taxon>Pseudomonadati</taxon>
        <taxon>Pseudomonadota</taxon>
        <taxon>Gammaproteobacteria</taxon>
        <taxon>Pseudomonadales</taxon>
        <taxon>Pseudomonadaceae</taxon>
        <taxon>Pseudomonas</taxon>
    </lineage>
</organism>
<keyword evidence="1" id="KW-0732">Signal</keyword>
<dbReference type="GO" id="GO:0008643">
    <property type="term" value="P:carbohydrate transport"/>
    <property type="evidence" value="ECO:0007669"/>
    <property type="project" value="InterPro"/>
</dbReference>
<dbReference type="EMBL" id="CP032419">
    <property type="protein sequence ID" value="AYC32697.1"/>
    <property type="molecule type" value="Genomic_DNA"/>
</dbReference>
<reference evidence="3" key="1">
    <citation type="submission" date="2018-09" db="EMBL/GenBank/DDBJ databases">
        <authorList>
            <person name="Zhu H."/>
        </authorList>
    </citation>
    <scope>NUCLEOTIDE SEQUENCE [LARGE SCALE GENOMIC DNA]</scope>
    <source>
        <strain evidence="3">K2W31S-8</strain>
    </source>
</reference>
<evidence type="ECO:0000256" key="1">
    <source>
        <dbReference type="SAM" id="SignalP"/>
    </source>
</evidence>
<dbReference type="Pfam" id="PF07148">
    <property type="entry name" value="MalM"/>
    <property type="match status" value="1"/>
</dbReference>
<dbReference type="RefSeq" id="WP_119893318.1">
    <property type="nucleotide sequence ID" value="NZ_CP032419.1"/>
</dbReference>
<dbReference type="KEGG" id="pcav:D3880_09985"/>
<sequence length="390" mass="43333">MSTLVRIPQLLALLLCTLAASGAGASQGRYLTWVDEQGRVHNTFVDGHYGEQQRQAARRISLSDQARLNDDEAARWPGSASSGESKRRYYTWVDASGNLQNSFYAGDQQLARQADQLLPNGERSGEYIDADVLEGRGFARPEHSKQYYTWVDEQGRMRNSTLPPAGRQAVASSGQPIQFSEGRQIEFSSKAAVLPALDGQPTAAMQALLAGSKSTGDGLYQSLLAQCCGQLAEDAFSELSADEPRYEELNRFSPSFDFPMGRSYYAAVKLPRSQRTYGLRVRSFANKQVVYPSLLFLDEAKRPTRLVSDAVYQLHGETWYRYAFIEGTVPVKAAEGERYVLLLTTDEDRHLQTLDNKPFKRPLQELAVDTAGMQAHAHSDEGGFELAIVR</sequence>
<evidence type="ECO:0000313" key="2">
    <source>
        <dbReference type="EMBL" id="AYC32697.1"/>
    </source>
</evidence>
<dbReference type="Proteomes" id="UP000265560">
    <property type="component" value="Chromosome"/>
</dbReference>
<feature type="signal peptide" evidence="1">
    <location>
        <begin position="1"/>
        <end position="25"/>
    </location>
</feature>
<name>A0A385Z3G0_9PSED</name>
<dbReference type="OrthoDB" id="9813383at2"/>
<dbReference type="GO" id="GO:0042597">
    <property type="term" value="C:periplasmic space"/>
    <property type="evidence" value="ECO:0007669"/>
    <property type="project" value="InterPro"/>
</dbReference>
<feature type="chain" id="PRO_5017195161" evidence="1">
    <location>
        <begin position="26"/>
        <end position="390"/>
    </location>
</feature>
<proteinExistence type="predicted"/>